<feature type="region of interest" description="Disordered" evidence="1">
    <location>
        <begin position="49"/>
        <end position="72"/>
    </location>
</feature>
<dbReference type="Proteomes" id="UP000236291">
    <property type="component" value="Unassembled WGS sequence"/>
</dbReference>
<evidence type="ECO:0000313" key="2">
    <source>
        <dbReference type="EMBL" id="PNX78283.1"/>
    </source>
</evidence>
<protein>
    <submittedName>
        <fullName evidence="2">Uncharacterized protein</fullName>
    </submittedName>
</protein>
<name>A0A2K3LID5_TRIPR</name>
<proteinExistence type="predicted"/>
<sequence length="72" mass="7724">SWDGASPSSSTLTYTCEKQKFFQVAVTTSSQKDGKGEPKEKRGIISKLLEETLPKKGQSSSPPEAPIPGRKG</sequence>
<dbReference type="EMBL" id="ASHM01033816">
    <property type="protein sequence ID" value="PNX78283.1"/>
    <property type="molecule type" value="Genomic_DNA"/>
</dbReference>
<accession>A0A2K3LID5</accession>
<gene>
    <name evidence="2" type="ORF">L195_g034260</name>
</gene>
<dbReference type="AlphaFoldDB" id="A0A2K3LID5"/>
<comment type="caution">
    <text evidence="2">The sequence shown here is derived from an EMBL/GenBank/DDBJ whole genome shotgun (WGS) entry which is preliminary data.</text>
</comment>
<feature type="non-terminal residue" evidence="2">
    <location>
        <position position="1"/>
    </location>
</feature>
<evidence type="ECO:0000256" key="1">
    <source>
        <dbReference type="SAM" id="MobiDB-lite"/>
    </source>
</evidence>
<reference evidence="2 3" key="1">
    <citation type="journal article" date="2014" name="Am. J. Bot.">
        <title>Genome assembly and annotation for red clover (Trifolium pratense; Fabaceae).</title>
        <authorList>
            <person name="Istvanek J."/>
            <person name="Jaros M."/>
            <person name="Krenek A."/>
            <person name="Repkova J."/>
        </authorList>
    </citation>
    <scope>NUCLEOTIDE SEQUENCE [LARGE SCALE GENOMIC DNA]</scope>
    <source>
        <strain evidence="3">cv. Tatra</strain>
        <tissue evidence="2">Young leaves</tissue>
    </source>
</reference>
<evidence type="ECO:0000313" key="3">
    <source>
        <dbReference type="Proteomes" id="UP000236291"/>
    </source>
</evidence>
<organism evidence="2 3">
    <name type="scientific">Trifolium pratense</name>
    <name type="common">Red clover</name>
    <dbReference type="NCBI Taxonomy" id="57577"/>
    <lineage>
        <taxon>Eukaryota</taxon>
        <taxon>Viridiplantae</taxon>
        <taxon>Streptophyta</taxon>
        <taxon>Embryophyta</taxon>
        <taxon>Tracheophyta</taxon>
        <taxon>Spermatophyta</taxon>
        <taxon>Magnoliopsida</taxon>
        <taxon>eudicotyledons</taxon>
        <taxon>Gunneridae</taxon>
        <taxon>Pentapetalae</taxon>
        <taxon>rosids</taxon>
        <taxon>fabids</taxon>
        <taxon>Fabales</taxon>
        <taxon>Fabaceae</taxon>
        <taxon>Papilionoideae</taxon>
        <taxon>50 kb inversion clade</taxon>
        <taxon>NPAAA clade</taxon>
        <taxon>Hologalegina</taxon>
        <taxon>IRL clade</taxon>
        <taxon>Trifolieae</taxon>
        <taxon>Trifolium</taxon>
    </lineage>
</organism>
<reference evidence="2 3" key="2">
    <citation type="journal article" date="2017" name="Front. Plant Sci.">
        <title>Gene Classification and Mining of Molecular Markers Useful in Red Clover (Trifolium pratense) Breeding.</title>
        <authorList>
            <person name="Istvanek J."/>
            <person name="Dluhosova J."/>
            <person name="Dluhos P."/>
            <person name="Patkova L."/>
            <person name="Nedelnik J."/>
            <person name="Repkova J."/>
        </authorList>
    </citation>
    <scope>NUCLEOTIDE SEQUENCE [LARGE SCALE GENOMIC DNA]</scope>
    <source>
        <strain evidence="3">cv. Tatra</strain>
        <tissue evidence="2">Young leaves</tissue>
    </source>
</reference>